<dbReference type="NCBIfam" id="TIGR01844">
    <property type="entry name" value="type_I_sec_TolC"/>
    <property type="match status" value="1"/>
</dbReference>
<dbReference type="STRING" id="1217970.SAMN05444002_2330"/>
<dbReference type="Proteomes" id="UP000184932">
    <property type="component" value="Unassembled WGS sequence"/>
</dbReference>
<keyword evidence="4" id="KW-1134">Transmembrane beta strand</keyword>
<reference evidence="10" key="1">
    <citation type="submission" date="2016-11" db="EMBL/GenBank/DDBJ databases">
        <authorList>
            <person name="Varghese N."/>
            <person name="Submissions S."/>
        </authorList>
    </citation>
    <scope>NUCLEOTIDE SEQUENCE [LARGE SCALE GENOMIC DNA]</scope>
    <source>
        <strain evidence="10">DSM 29440</strain>
    </source>
</reference>
<feature type="chain" id="PRO_5012432846" evidence="8">
    <location>
        <begin position="29"/>
        <end position="456"/>
    </location>
</feature>
<keyword evidence="5" id="KW-0812">Transmembrane</keyword>
<dbReference type="GO" id="GO:0009279">
    <property type="term" value="C:cell outer membrane"/>
    <property type="evidence" value="ECO:0007669"/>
    <property type="project" value="UniProtKB-SubCell"/>
</dbReference>
<keyword evidence="8" id="KW-0732">Signal</keyword>
<evidence type="ECO:0000256" key="4">
    <source>
        <dbReference type="ARBA" id="ARBA00022452"/>
    </source>
</evidence>
<comment type="similarity">
    <text evidence="2">Belongs to the outer membrane factor (OMF) (TC 1.B.17) family.</text>
</comment>
<dbReference type="InterPro" id="IPR051906">
    <property type="entry name" value="TolC-like"/>
</dbReference>
<feature type="signal peptide" evidence="8">
    <location>
        <begin position="1"/>
        <end position="28"/>
    </location>
</feature>
<evidence type="ECO:0000256" key="7">
    <source>
        <dbReference type="ARBA" id="ARBA00023237"/>
    </source>
</evidence>
<dbReference type="Pfam" id="PF02321">
    <property type="entry name" value="OEP"/>
    <property type="match status" value="2"/>
</dbReference>
<evidence type="ECO:0000313" key="9">
    <source>
        <dbReference type="EMBL" id="SIO04499.1"/>
    </source>
</evidence>
<keyword evidence="6" id="KW-0472">Membrane</keyword>
<gene>
    <name evidence="9" type="ORF">SAMN05444002_2330</name>
</gene>
<comment type="subcellular location">
    <subcellularLocation>
        <location evidence="1">Cell outer membrane</location>
    </subcellularLocation>
</comment>
<dbReference type="PANTHER" id="PTHR30026">
    <property type="entry name" value="OUTER MEMBRANE PROTEIN TOLC"/>
    <property type="match status" value="1"/>
</dbReference>
<organism evidence="9 10">
    <name type="scientific">Vannielia litorea</name>
    <dbReference type="NCBI Taxonomy" id="1217970"/>
    <lineage>
        <taxon>Bacteria</taxon>
        <taxon>Pseudomonadati</taxon>
        <taxon>Pseudomonadota</taxon>
        <taxon>Alphaproteobacteria</taxon>
        <taxon>Rhodobacterales</taxon>
        <taxon>Paracoccaceae</taxon>
        <taxon>Vannielia</taxon>
    </lineage>
</organism>
<name>A0A1N6GAC0_9RHOB</name>
<keyword evidence="3" id="KW-0813">Transport</keyword>
<dbReference type="Gene3D" id="1.20.1600.10">
    <property type="entry name" value="Outer membrane efflux proteins (OEP)"/>
    <property type="match status" value="1"/>
</dbReference>
<evidence type="ECO:0000313" key="10">
    <source>
        <dbReference type="Proteomes" id="UP000184932"/>
    </source>
</evidence>
<dbReference type="EMBL" id="FSRL01000001">
    <property type="protein sequence ID" value="SIO04499.1"/>
    <property type="molecule type" value="Genomic_DNA"/>
</dbReference>
<dbReference type="InterPro" id="IPR010130">
    <property type="entry name" value="T1SS_OMP_TolC"/>
</dbReference>
<protein>
    <submittedName>
        <fullName evidence="9">Outer membrane protein</fullName>
    </submittedName>
</protein>
<dbReference type="SUPFAM" id="SSF56954">
    <property type="entry name" value="Outer membrane efflux proteins (OEP)"/>
    <property type="match status" value="1"/>
</dbReference>
<dbReference type="GO" id="GO:0015562">
    <property type="term" value="F:efflux transmembrane transporter activity"/>
    <property type="evidence" value="ECO:0007669"/>
    <property type="project" value="InterPro"/>
</dbReference>
<dbReference type="RefSeq" id="WP_074256363.1">
    <property type="nucleotide sequence ID" value="NZ_FSRL01000001.1"/>
</dbReference>
<evidence type="ECO:0000256" key="2">
    <source>
        <dbReference type="ARBA" id="ARBA00007613"/>
    </source>
</evidence>
<dbReference type="GO" id="GO:0015288">
    <property type="term" value="F:porin activity"/>
    <property type="evidence" value="ECO:0007669"/>
    <property type="project" value="TreeGrafter"/>
</dbReference>
<dbReference type="AlphaFoldDB" id="A0A1N6GAC0"/>
<evidence type="ECO:0000256" key="5">
    <source>
        <dbReference type="ARBA" id="ARBA00022692"/>
    </source>
</evidence>
<proteinExistence type="inferred from homology"/>
<accession>A0A1N6GAC0</accession>
<dbReference type="PANTHER" id="PTHR30026:SF22">
    <property type="entry name" value="OUTER MEMBRANE EFFLUX PROTEIN"/>
    <property type="match status" value="1"/>
</dbReference>
<dbReference type="InterPro" id="IPR003423">
    <property type="entry name" value="OMP_efflux"/>
</dbReference>
<evidence type="ECO:0000256" key="8">
    <source>
        <dbReference type="SAM" id="SignalP"/>
    </source>
</evidence>
<keyword evidence="10" id="KW-1185">Reference proteome</keyword>
<evidence type="ECO:0000256" key="1">
    <source>
        <dbReference type="ARBA" id="ARBA00004442"/>
    </source>
</evidence>
<evidence type="ECO:0000256" key="3">
    <source>
        <dbReference type="ARBA" id="ARBA00022448"/>
    </source>
</evidence>
<sequence>MARLPNFRKGLTVLALAGATMLSPVALAAETLTDALITAYRHSHILDQQRALLRAADEDVAIALADLRPIIAFSAGATASATTNYELGATVTLGASMTLFDNGATRLGVEVQKETVLATREALVNFEQQVLLAAVQAYMDVTSASESLALAQSNVRLTNQQLRAARDRFEVGEVTRTEVAQAEAQQAAANSNVAFAAGQLEIARESYRVAVGSYPKGLAPPPAPPKLPASIEAAQAIAVRTHPLIRQAQHTVAASELGIKRAEAAMKFTVDGSANLSFDDEGNDRSSFGLTMNQPIYAGGKLSAQVRKARNQTEANRAALLSTTHNVQQLVGNAWANLRVAVAQLSATEQQIRAATVAYRGVQEEQNLGAATTLDVLDAQQDLLDAQSARIDAQAQQYVALYSLLSAMGLLTVEHLGLGIQTYDPAAYYNAVKSAPAQRSRQGQQLDRVLERLQHD</sequence>
<keyword evidence="7" id="KW-0998">Cell outer membrane</keyword>
<dbReference type="GO" id="GO:1990281">
    <property type="term" value="C:efflux pump complex"/>
    <property type="evidence" value="ECO:0007669"/>
    <property type="project" value="TreeGrafter"/>
</dbReference>
<evidence type="ECO:0000256" key="6">
    <source>
        <dbReference type="ARBA" id="ARBA00023136"/>
    </source>
</evidence>